<evidence type="ECO:0000256" key="1">
    <source>
        <dbReference type="SAM" id="MobiDB-lite"/>
    </source>
</evidence>
<proteinExistence type="predicted"/>
<sequence>MISIRSCASTEMIVDAVQPTHPSYPTTVLFSGKWPSMVCSVPRTTQPPSSWVIWQRQREELVFLAKKLVIAPSPPRTSASPWSMPMPPFPLASPVPGDAGVRGVIARKMGRSMAGGKSFNNQSKLTRKQK</sequence>
<dbReference type="EMBL" id="JAVLET010000001">
    <property type="protein sequence ID" value="KAL0475655.1"/>
    <property type="molecule type" value="Genomic_DNA"/>
</dbReference>
<evidence type="ECO:0000313" key="3">
    <source>
        <dbReference type="Proteomes" id="UP001451303"/>
    </source>
</evidence>
<reference evidence="2 3" key="1">
    <citation type="submission" date="2023-09" db="EMBL/GenBank/DDBJ databases">
        <title>Multi-omics analysis of a traditional fermented food reveals byproduct-associated fungal strains for waste-to-food upcycling.</title>
        <authorList>
            <consortium name="Lawrence Berkeley National Laboratory"/>
            <person name="Rekdal V.M."/>
            <person name="Villalobos-Escobedo J.M."/>
            <person name="Rodriguez-Valeron N."/>
            <person name="Garcia M.O."/>
            <person name="Vasquez D.P."/>
            <person name="Damayanti I."/>
            <person name="Sorensen P.M."/>
            <person name="Baidoo E.E."/>
            <person name="De Carvalho A.C."/>
            <person name="Riley R."/>
            <person name="Lipzen A."/>
            <person name="He G."/>
            <person name="Yan M."/>
            <person name="Haridas S."/>
            <person name="Daum C."/>
            <person name="Yoshinaga Y."/>
            <person name="Ng V."/>
            <person name="Grigoriev I.V."/>
            <person name="Munk R."/>
            <person name="Nuraida L."/>
            <person name="Wijaya C.H."/>
            <person name="Morales P.-C."/>
            <person name="Keasling J.D."/>
        </authorList>
    </citation>
    <scope>NUCLEOTIDE SEQUENCE [LARGE SCALE GENOMIC DNA]</scope>
    <source>
        <strain evidence="2 3">FGSC 2613</strain>
    </source>
</reference>
<dbReference type="Proteomes" id="UP001451303">
    <property type="component" value="Unassembled WGS sequence"/>
</dbReference>
<keyword evidence="3" id="KW-1185">Reference proteome</keyword>
<feature type="region of interest" description="Disordered" evidence="1">
    <location>
        <begin position="111"/>
        <end position="130"/>
    </location>
</feature>
<accession>A0ABR3DSL7</accession>
<name>A0ABR3DSL7_NEUIN</name>
<evidence type="ECO:0000313" key="2">
    <source>
        <dbReference type="EMBL" id="KAL0475655.1"/>
    </source>
</evidence>
<comment type="caution">
    <text evidence="2">The sequence shown here is derived from an EMBL/GenBank/DDBJ whole genome shotgun (WGS) entry which is preliminary data.</text>
</comment>
<protein>
    <submittedName>
        <fullName evidence="2">Uncharacterized protein</fullName>
    </submittedName>
</protein>
<gene>
    <name evidence="2" type="ORF">QR685DRAFT_568408</name>
</gene>
<organism evidence="2 3">
    <name type="scientific">Neurospora intermedia</name>
    <dbReference type="NCBI Taxonomy" id="5142"/>
    <lineage>
        <taxon>Eukaryota</taxon>
        <taxon>Fungi</taxon>
        <taxon>Dikarya</taxon>
        <taxon>Ascomycota</taxon>
        <taxon>Pezizomycotina</taxon>
        <taxon>Sordariomycetes</taxon>
        <taxon>Sordariomycetidae</taxon>
        <taxon>Sordariales</taxon>
        <taxon>Sordariaceae</taxon>
        <taxon>Neurospora</taxon>
    </lineage>
</organism>